<protein>
    <submittedName>
        <fullName evidence="1">Uncharacterized protein</fullName>
    </submittedName>
</protein>
<evidence type="ECO:0000313" key="1">
    <source>
        <dbReference type="EMBL" id="KKW33162.1"/>
    </source>
</evidence>
<accession>A0A0G1ZXM8</accession>
<feature type="non-terminal residue" evidence="1">
    <location>
        <position position="1"/>
    </location>
</feature>
<sequence>NAIANMLVEESVATHKEIQKQVKDNFASQCWEKSVSQIVDGTLEELISKTRQ</sequence>
<name>A0A0G1ZXM8_9BACT</name>
<evidence type="ECO:0000313" key="2">
    <source>
        <dbReference type="Proteomes" id="UP000034054"/>
    </source>
</evidence>
<organism evidence="1 2">
    <name type="scientific">Candidatus Uhrbacteria bacterium GW2011_GWA2_52_8d</name>
    <dbReference type="NCBI Taxonomy" id="1618979"/>
    <lineage>
        <taxon>Bacteria</taxon>
        <taxon>Candidatus Uhriibacteriota</taxon>
    </lineage>
</organism>
<gene>
    <name evidence="1" type="ORF">UY76_C0008G0035</name>
</gene>
<dbReference type="AlphaFoldDB" id="A0A0G1ZXM8"/>
<dbReference type="Proteomes" id="UP000034054">
    <property type="component" value="Unassembled WGS sequence"/>
</dbReference>
<reference evidence="1 2" key="1">
    <citation type="journal article" date="2015" name="Nature">
        <title>rRNA introns, odd ribosomes, and small enigmatic genomes across a large radiation of phyla.</title>
        <authorList>
            <person name="Brown C.T."/>
            <person name="Hug L.A."/>
            <person name="Thomas B.C."/>
            <person name="Sharon I."/>
            <person name="Castelle C.J."/>
            <person name="Singh A."/>
            <person name="Wilkins M.J."/>
            <person name="Williams K.H."/>
            <person name="Banfield J.F."/>
        </authorList>
    </citation>
    <scope>NUCLEOTIDE SEQUENCE [LARGE SCALE GENOMIC DNA]</scope>
</reference>
<dbReference type="EMBL" id="LCRH01000008">
    <property type="protein sequence ID" value="KKW33162.1"/>
    <property type="molecule type" value="Genomic_DNA"/>
</dbReference>
<comment type="caution">
    <text evidence="1">The sequence shown here is derived from an EMBL/GenBank/DDBJ whole genome shotgun (WGS) entry which is preliminary data.</text>
</comment>
<proteinExistence type="predicted"/>